<evidence type="ECO:0000256" key="2">
    <source>
        <dbReference type="ARBA" id="ARBA00005046"/>
    </source>
</evidence>
<name>A0A1R1LAL1_9MICC</name>
<dbReference type="EC" id="2.10.1.1" evidence="7"/>
<comment type="pathway">
    <text evidence="2 7">Cofactor biosynthesis; molybdopterin biosynthesis.</text>
</comment>
<evidence type="ECO:0000256" key="1">
    <source>
        <dbReference type="ARBA" id="ARBA00002901"/>
    </source>
</evidence>
<dbReference type="InterPro" id="IPR036688">
    <property type="entry name" value="MoeA_C_domain_IV_sf"/>
</dbReference>
<evidence type="ECO:0000313" key="10">
    <source>
        <dbReference type="EMBL" id="OMH24570.1"/>
    </source>
</evidence>
<dbReference type="SUPFAM" id="SSF63882">
    <property type="entry name" value="MoeA N-terminal region -like"/>
    <property type="match status" value="1"/>
</dbReference>
<evidence type="ECO:0000313" key="11">
    <source>
        <dbReference type="Proteomes" id="UP000187085"/>
    </source>
</evidence>
<dbReference type="SUPFAM" id="SSF53218">
    <property type="entry name" value="Molybdenum cofactor biosynthesis proteins"/>
    <property type="match status" value="1"/>
</dbReference>
<reference evidence="10 11" key="1">
    <citation type="submission" date="2016-12" db="EMBL/GenBank/DDBJ databases">
        <title>Draft genome of Tersicoccus phoenicis 1P05MA.</title>
        <authorList>
            <person name="Nakajima Y."/>
            <person name="Yoshizawa S."/>
            <person name="Nakamura K."/>
            <person name="Ogura Y."/>
            <person name="Hayashi T."/>
            <person name="Kogure K."/>
        </authorList>
    </citation>
    <scope>NUCLEOTIDE SEQUENCE [LARGE SCALE GENOMIC DNA]</scope>
    <source>
        <strain evidence="10 11">1p05MA</strain>
    </source>
</reference>
<dbReference type="Pfam" id="PF03454">
    <property type="entry name" value="MoeA_C"/>
    <property type="match status" value="1"/>
</dbReference>
<gene>
    <name evidence="10" type="ORF">BKD30_08320</name>
</gene>
<dbReference type="SMART" id="SM00852">
    <property type="entry name" value="MoCF_biosynth"/>
    <property type="match status" value="1"/>
</dbReference>
<dbReference type="UniPathway" id="UPA00344"/>
<dbReference type="InterPro" id="IPR036425">
    <property type="entry name" value="MoaB/Mog-like_dom_sf"/>
</dbReference>
<dbReference type="Pfam" id="PF03453">
    <property type="entry name" value="MoeA_N"/>
    <property type="match status" value="1"/>
</dbReference>
<evidence type="ECO:0000259" key="9">
    <source>
        <dbReference type="SMART" id="SM00852"/>
    </source>
</evidence>
<dbReference type="GO" id="GO:0061599">
    <property type="term" value="F:molybdopterin molybdotransferase activity"/>
    <property type="evidence" value="ECO:0007669"/>
    <property type="project" value="UniProtKB-UniRule"/>
</dbReference>
<keyword evidence="7" id="KW-0460">Magnesium</keyword>
<protein>
    <recommendedName>
        <fullName evidence="7">Molybdopterin molybdenumtransferase</fullName>
        <ecNumber evidence="7">2.10.1.1</ecNumber>
    </recommendedName>
</protein>
<dbReference type="InterPro" id="IPR001453">
    <property type="entry name" value="MoaB/Mog_dom"/>
</dbReference>
<dbReference type="AlphaFoldDB" id="A0A1R1LAL1"/>
<dbReference type="Pfam" id="PF00994">
    <property type="entry name" value="MoCF_biosynth"/>
    <property type="match status" value="1"/>
</dbReference>
<keyword evidence="11" id="KW-1185">Reference proteome</keyword>
<keyword evidence="5 7" id="KW-0501">Molybdenum cofactor biosynthesis</keyword>
<comment type="catalytic activity">
    <reaction evidence="6">
        <text>adenylyl-molybdopterin + molybdate = Mo-molybdopterin + AMP + H(+)</text>
        <dbReference type="Rhea" id="RHEA:35047"/>
        <dbReference type="ChEBI" id="CHEBI:15378"/>
        <dbReference type="ChEBI" id="CHEBI:36264"/>
        <dbReference type="ChEBI" id="CHEBI:62727"/>
        <dbReference type="ChEBI" id="CHEBI:71302"/>
        <dbReference type="ChEBI" id="CHEBI:456215"/>
        <dbReference type="EC" id="2.10.1.1"/>
    </reaction>
</comment>
<evidence type="ECO:0000256" key="6">
    <source>
        <dbReference type="ARBA" id="ARBA00047317"/>
    </source>
</evidence>
<evidence type="ECO:0000256" key="5">
    <source>
        <dbReference type="ARBA" id="ARBA00023150"/>
    </source>
</evidence>
<dbReference type="PANTHER" id="PTHR10192:SF5">
    <property type="entry name" value="GEPHYRIN"/>
    <property type="match status" value="1"/>
</dbReference>
<dbReference type="Gene3D" id="3.90.105.10">
    <property type="entry name" value="Molybdopterin biosynthesis moea protein, domain 2"/>
    <property type="match status" value="1"/>
</dbReference>
<comment type="similarity">
    <text evidence="3 7">Belongs to the MoeA family.</text>
</comment>
<keyword evidence="7" id="KW-0479">Metal-binding</keyword>
<feature type="compositionally biased region" description="Basic and acidic residues" evidence="8">
    <location>
        <begin position="132"/>
        <end position="157"/>
    </location>
</feature>
<evidence type="ECO:0000256" key="4">
    <source>
        <dbReference type="ARBA" id="ARBA00022505"/>
    </source>
</evidence>
<dbReference type="GO" id="GO:0005829">
    <property type="term" value="C:cytosol"/>
    <property type="evidence" value="ECO:0007669"/>
    <property type="project" value="TreeGrafter"/>
</dbReference>
<comment type="cofactor">
    <cofactor evidence="7">
        <name>Mg(2+)</name>
        <dbReference type="ChEBI" id="CHEBI:18420"/>
    </cofactor>
</comment>
<dbReference type="STRING" id="554083.BKD30_08320"/>
<evidence type="ECO:0000256" key="7">
    <source>
        <dbReference type="RuleBase" id="RU365090"/>
    </source>
</evidence>
<dbReference type="GO" id="GO:0006777">
    <property type="term" value="P:Mo-molybdopterin cofactor biosynthetic process"/>
    <property type="evidence" value="ECO:0007669"/>
    <property type="project" value="UniProtKB-UniRule"/>
</dbReference>
<keyword evidence="7" id="KW-0808">Transferase</keyword>
<evidence type="ECO:0000256" key="3">
    <source>
        <dbReference type="ARBA" id="ARBA00010763"/>
    </source>
</evidence>
<sequence length="420" mass="43820">MTEGAVPYADLNWHRAHELAYQSVQPLVAETVPVDRAIGRVLAEDVEAIAPVPQFDSAVMEGWAVAGSGPWTVLEVAAVPEQSPEDAALHRMRWVRDLALQDGQAVRVRAGALVPAGTAGVLVLDRGRVDDDGHLDRAPHAQQDEPRAGDHVRRAGEEAETGETVLTAGTALTPAHLAWAASCGLDMVACLRRPRVTLVVTGAGLQSHGVPEPGTVRDVFGPQLGAYVAALGGTVIGTHHVGLDDRKLLAQLGTDAQDEHQIREATGDVVITTGGTGTHSRREVRGALAAAGAEVLVDGVAVQPGHPLLLARLADGRMLVALPGHPLAAMTGMLTLVAPLLAGLAGASVPRPGHVRLGADVPAGVRTRLIPYTLDDGVAVPTRWRAAGMLRGFAEADGVLICPREGGETGEVMEELTLPW</sequence>
<comment type="caution">
    <text evidence="10">The sequence shown here is derived from an EMBL/GenBank/DDBJ whole genome shotgun (WGS) entry which is preliminary data.</text>
</comment>
<dbReference type="PANTHER" id="PTHR10192">
    <property type="entry name" value="MOLYBDOPTERIN BIOSYNTHESIS PROTEIN"/>
    <property type="match status" value="1"/>
</dbReference>
<keyword evidence="4 7" id="KW-0500">Molybdenum</keyword>
<evidence type="ECO:0000256" key="8">
    <source>
        <dbReference type="SAM" id="MobiDB-lite"/>
    </source>
</evidence>
<dbReference type="InterPro" id="IPR036135">
    <property type="entry name" value="MoeA_linker/N_sf"/>
</dbReference>
<dbReference type="EMBL" id="MRDE01000053">
    <property type="protein sequence ID" value="OMH24570.1"/>
    <property type="molecule type" value="Genomic_DNA"/>
</dbReference>
<feature type="domain" description="MoaB/Mog" evidence="9">
    <location>
        <begin position="197"/>
        <end position="343"/>
    </location>
</feature>
<dbReference type="Proteomes" id="UP000187085">
    <property type="component" value="Unassembled WGS sequence"/>
</dbReference>
<dbReference type="InterPro" id="IPR038987">
    <property type="entry name" value="MoeA-like"/>
</dbReference>
<accession>A0A1R1LAL1</accession>
<dbReference type="Gene3D" id="2.40.340.10">
    <property type="entry name" value="MoeA, C-terminal, domain IV"/>
    <property type="match status" value="1"/>
</dbReference>
<dbReference type="Gene3D" id="2.170.190.11">
    <property type="entry name" value="Molybdopterin biosynthesis moea protein, domain 3"/>
    <property type="match status" value="1"/>
</dbReference>
<dbReference type="InterPro" id="IPR005110">
    <property type="entry name" value="MoeA_linker/N"/>
</dbReference>
<dbReference type="CDD" id="cd00887">
    <property type="entry name" value="MoeA"/>
    <property type="match status" value="1"/>
</dbReference>
<dbReference type="Gene3D" id="3.40.980.10">
    <property type="entry name" value="MoaB/Mog-like domain"/>
    <property type="match status" value="1"/>
</dbReference>
<dbReference type="GO" id="GO:0046872">
    <property type="term" value="F:metal ion binding"/>
    <property type="evidence" value="ECO:0007669"/>
    <property type="project" value="UniProtKB-UniRule"/>
</dbReference>
<comment type="function">
    <text evidence="1 7">Catalyzes the insertion of molybdate into adenylated molybdopterin with the concomitant release of AMP.</text>
</comment>
<feature type="region of interest" description="Disordered" evidence="8">
    <location>
        <begin position="132"/>
        <end position="162"/>
    </location>
</feature>
<organism evidence="10 11">
    <name type="scientific">Tersicoccus phoenicis</name>
    <dbReference type="NCBI Taxonomy" id="554083"/>
    <lineage>
        <taxon>Bacteria</taxon>
        <taxon>Bacillati</taxon>
        <taxon>Actinomycetota</taxon>
        <taxon>Actinomycetes</taxon>
        <taxon>Micrococcales</taxon>
        <taxon>Micrococcaceae</taxon>
        <taxon>Tersicoccus</taxon>
    </lineage>
</organism>
<dbReference type="InterPro" id="IPR005111">
    <property type="entry name" value="MoeA_C_domain_IV"/>
</dbReference>
<proteinExistence type="inferred from homology"/>